<dbReference type="EMBL" id="ML978067">
    <property type="protein sequence ID" value="KAF2019202.1"/>
    <property type="molecule type" value="Genomic_DNA"/>
</dbReference>
<dbReference type="InterPro" id="IPR036864">
    <property type="entry name" value="Zn2-C6_fun-type_DNA-bd_sf"/>
</dbReference>
<feature type="domain" description="Zn(2)-C6 fungal-type" evidence="3">
    <location>
        <begin position="17"/>
        <end position="45"/>
    </location>
</feature>
<evidence type="ECO:0000313" key="5">
    <source>
        <dbReference type="Proteomes" id="UP000799778"/>
    </source>
</evidence>
<evidence type="ECO:0000313" key="4">
    <source>
        <dbReference type="EMBL" id="KAF2019202.1"/>
    </source>
</evidence>
<dbReference type="OrthoDB" id="5089701at2759"/>
<dbReference type="GO" id="GO:0005634">
    <property type="term" value="C:nucleus"/>
    <property type="evidence" value="ECO:0007669"/>
    <property type="project" value="UniProtKB-SubCell"/>
</dbReference>
<dbReference type="SMART" id="SM00066">
    <property type="entry name" value="GAL4"/>
    <property type="match status" value="1"/>
</dbReference>
<proteinExistence type="predicted"/>
<dbReference type="InterPro" id="IPR021858">
    <property type="entry name" value="Fun_TF"/>
</dbReference>
<dbReference type="Pfam" id="PF11951">
    <property type="entry name" value="Fungal_trans_2"/>
    <property type="match status" value="1"/>
</dbReference>
<evidence type="ECO:0000259" key="3">
    <source>
        <dbReference type="PROSITE" id="PS50048"/>
    </source>
</evidence>
<dbReference type="CDD" id="cd00067">
    <property type="entry name" value="GAL4"/>
    <property type="match status" value="1"/>
</dbReference>
<dbReference type="Proteomes" id="UP000799778">
    <property type="component" value="Unassembled WGS sequence"/>
</dbReference>
<dbReference type="GO" id="GO:0008270">
    <property type="term" value="F:zinc ion binding"/>
    <property type="evidence" value="ECO:0007669"/>
    <property type="project" value="InterPro"/>
</dbReference>
<dbReference type="GO" id="GO:0000981">
    <property type="term" value="F:DNA-binding transcription factor activity, RNA polymerase II-specific"/>
    <property type="evidence" value="ECO:0007669"/>
    <property type="project" value="InterPro"/>
</dbReference>
<dbReference type="GeneID" id="54284453"/>
<dbReference type="PANTHER" id="PTHR37534">
    <property type="entry name" value="TRANSCRIPTIONAL ACTIVATOR PROTEIN UGA3"/>
    <property type="match status" value="1"/>
</dbReference>
<dbReference type="RefSeq" id="XP_033387541.1">
    <property type="nucleotide sequence ID" value="XM_033527056.1"/>
</dbReference>
<dbReference type="Pfam" id="PF00172">
    <property type="entry name" value="Zn_clus"/>
    <property type="match status" value="1"/>
</dbReference>
<evidence type="ECO:0000256" key="2">
    <source>
        <dbReference type="ARBA" id="ARBA00023242"/>
    </source>
</evidence>
<accession>A0A6A5Y155</accession>
<dbReference type="PANTHER" id="PTHR37534:SF46">
    <property type="entry name" value="ZN(II)2CYS6 TRANSCRIPTION FACTOR (EUROFUNG)"/>
    <property type="match status" value="1"/>
</dbReference>
<keyword evidence="2" id="KW-0539">Nucleus</keyword>
<dbReference type="PROSITE" id="PS00463">
    <property type="entry name" value="ZN2_CY6_FUNGAL_1"/>
    <property type="match status" value="1"/>
</dbReference>
<name>A0A6A5Y155_9PLEO</name>
<protein>
    <recommendedName>
        <fullName evidence="3">Zn(2)-C6 fungal-type domain-containing protein</fullName>
    </recommendedName>
</protein>
<sequence length="709" mass="79546">MANTTKASGGRSRSFGGCVTCRNRHMKCDETRPSCLICSQAGFTCGGYEKNIFFNLGDSSSDGATRFRRPVLTEKERQSMSGWLTTTVPPRLAMHTLALIDEQCEESPETEEIQISRGPFGAFRVVAPQPIQADTSFADECGAAESEQDFTILVDSLPTPPELEFENEEYPVPPDLAVTPRTQNLFDTYLDSSTSALSSMMMDPWGLALGSDRIEELLDDAELDTSTSLAEFLPQTTTAPIQLDSSFDCQIPTLPHEGALSYGFGNTVPQDAVFLLKYYSTTFLKLLTPLCHSKTPWHVLFVPHSKGCLAALTLGEDIDSASLCAFQGTLAISAFSLGRTSQSSMWIEQAKSYKSQARESARLMLAKAYDVPKAAKYKSILIALLTMVQLAMMSGDSEQIDCYLLETEKFIRLKGLNRKKSRKVRLLHHCYVFERMFHESIFVSGINGAHRRHVYKTIQSSAAARYSLDSISFYSETWINLDEGMRRIKGKVEGENDLHLEFPGVWNSTLYPEIFGTSEIYMTMLSMTIRLGQQKDMGEKEGSLSLKEFLRRAKSLETCIHQLKTLNHTKNQSTTNQPNMEEILQAMQHALLIYFYRRIYDMDGALLQQSVVSVHDCLMRFGTLDSEVAFGSARLIWPAFIAACEAEDPSVQRSFLQWFEDSATSSGMRSFEHMKSRLEWIWQQKATANGTSVSWLELMQGEVQIIHAD</sequence>
<gene>
    <name evidence="4" type="ORF">BU24DRAFT_418802</name>
</gene>
<dbReference type="SUPFAM" id="SSF57701">
    <property type="entry name" value="Zn2/Cys6 DNA-binding domain"/>
    <property type="match status" value="1"/>
</dbReference>
<comment type="subcellular location">
    <subcellularLocation>
        <location evidence="1">Nucleus</location>
    </subcellularLocation>
</comment>
<dbReference type="PROSITE" id="PS50048">
    <property type="entry name" value="ZN2_CY6_FUNGAL_2"/>
    <property type="match status" value="1"/>
</dbReference>
<dbReference type="Gene3D" id="4.10.240.10">
    <property type="entry name" value="Zn(2)-C6 fungal-type DNA-binding domain"/>
    <property type="match status" value="1"/>
</dbReference>
<evidence type="ECO:0000256" key="1">
    <source>
        <dbReference type="ARBA" id="ARBA00004123"/>
    </source>
</evidence>
<dbReference type="AlphaFoldDB" id="A0A6A5Y155"/>
<dbReference type="InterPro" id="IPR001138">
    <property type="entry name" value="Zn2Cys6_DnaBD"/>
</dbReference>
<reference evidence="4" key="1">
    <citation type="journal article" date="2020" name="Stud. Mycol.">
        <title>101 Dothideomycetes genomes: a test case for predicting lifestyles and emergence of pathogens.</title>
        <authorList>
            <person name="Haridas S."/>
            <person name="Albert R."/>
            <person name="Binder M."/>
            <person name="Bloem J."/>
            <person name="Labutti K."/>
            <person name="Salamov A."/>
            <person name="Andreopoulos B."/>
            <person name="Baker S."/>
            <person name="Barry K."/>
            <person name="Bills G."/>
            <person name="Bluhm B."/>
            <person name="Cannon C."/>
            <person name="Castanera R."/>
            <person name="Culley D."/>
            <person name="Daum C."/>
            <person name="Ezra D."/>
            <person name="Gonzalez J."/>
            <person name="Henrissat B."/>
            <person name="Kuo A."/>
            <person name="Liang C."/>
            <person name="Lipzen A."/>
            <person name="Lutzoni F."/>
            <person name="Magnuson J."/>
            <person name="Mondo S."/>
            <person name="Nolan M."/>
            <person name="Ohm R."/>
            <person name="Pangilinan J."/>
            <person name="Park H.-J."/>
            <person name="Ramirez L."/>
            <person name="Alfaro M."/>
            <person name="Sun H."/>
            <person name="Tritt A."/>
            <person name="Yoshinaga Y."/>
            <person name="Zwiers L.-H."/>
            <person name="Turgeon B."/>
            <person name="Goodwin S."/>
            <person name="Spatafora J."/>
            <person name="Crous P."/>
            <person name="Grigoriev I."/>
        </authorList>
    </citation>
    <scope>NUCLEOTIDE SEQUENCE</scope>
    <source>
        <strain evidence="4">CBS 175.79</strain>
    </source>
</reference>
<organism evidence="4 5">
    <name type="scientific">Aaosphaeria arxii CBS 175.79</name>
    <dbReference type="NCBI Taxonomy" id="1450172"/>
    <lineage>
        <taxon>Eukaryota</taxon>
        <taxon>Fungi</taxon>
        <taxon>Dikarya</taxon>
        <taxon>Ascomycota</taxon>
        <taxon>Pezizomycotina</taxon>
        <taxon>Dothideomycetes</taxon>
        <taxon>Pleosporomycetidae</taxon>
        <taxon>Pleosporales</taxon>
        <taxon>Pleosporales incertae sedis</taxon>
        <taxon>Aaosphaeria</taxon>
    </lineage>
</organism>
<keyword evidence="5" id="KW-1185">Reference proteome</keyword>